<evidence type="ECO:0008006" key="6">
    <source>
        <dbReference type="Google" id="ProtNLM"/>
    </source>
</evidence>
<dbReference type="EMBL" id="LZLG01000066">
    <property type="protein sequence ID" value="OBJ60760.1"/>
    <property type="molecule type" value="Genomic_DNA"/>
</dbReference>
<organism evidence="4 5">
    <name type="scientific">Mycobacterium colombiense</name>
    <dbReference type="NCBI Taxonomy" id="339268"/>
    <lineage>
        <taxon>Bacteria</taxon>
        <taxon>Bacillati</taxon>
        <taxon>Actinomycetota</taxon>
        <taxon>Actinomycetes</taxon>
        <taxon>Mycobacteriales</taxon>
        <taxon>Mycobacteriaceae</taxon>
        <taxon>Mycobacterium</taxon>
        <taxon>Mycobacterium avium complex (MAC)</taxon>
    </lineage>
</organism>
<proteinExistence type="inferred from homology"/>
<evidence type="ECO:0000313" key="4">
    <source>
        <dbReference type="EMBL" id="OBJ60760.1"/>
    </source>
</evidence>
<dbReference type="PANTHER" id="PTHR43899:SF13">
    <property type="entry name" value="RH59310P"/>
    <property type="match status" value="1"/>
</dbReference>
<keyword evidence="3" id="KW-0560">Oxidoreductase</keyword>
<evidence type="ECO:0000256" key="3">
    <source>
        <dbReference type="ARBA" id="ARBA00023002"/>
    </source>
</evidence>
<evidence type="ECO:0000256" key="2">
    <source>
        <dbReference type="ARBA" id="ARBA00006484"/>
    </source>
</evidence>
<evidence type="ECO:0000256" key="1">
    <source>
        <dbReference type="ARBA" id="ARBA00004240"/>
    </source>
</evidence>
<protein>
    <recommendedName>
        <fullName evidence="6">Short-chain dehydrogenase</fullName>
    </recommendedName>
</protein>
<dbReference type="RefSeq" id="WP_065052237.1">
    <property type="nucleotide sequence ID" value="NZ_LZKW01000092.1"/>
</dbReference>
<dbReference type="GO" id="GO:0016491">
    <property type="term" value="F:oxidoreductase activity"/>
    <property type="evidence" value="ECO:0007669"/>
    <property type="project" value="UniProtKB-KW"/>
</dbReference>
<dbReference type="Proteomes" id="UP000093894">
    <property type="component" value="Unassembled WGS sequence"/>
</dbReference>
<dbReference type="PRINTS" id="PR00081">
    <property type="entry name" value="GDHRDH"/>
</dbReference>
<dbReference type="SUPFAM" id="SSF51735">
    <property type="entry name" value="NAD(P)-binding Rossmann-fold domains"/>
    <property type="match status" value="1"/>
</dbReference>
<dbReference type="PROSITE" id="PS00061">
    <property type="entry name" value="ADH_SHORT"/>
    <property type="match status" value="1"/>
</dbReference>
<dbReference type="AlphaFoldDB" id="A0A853M140"/>
<name>A0A853M140_9MYCO</name>
<dbReference type="Pfam" id="PF00106">
    <property type="entry name" value="adh_short"/>
    <property type="match status" value="1"/>
</dbReference>
<evidence type="ECO:0000313" key="5">
    <source>
        <dbReference type="Proteomes" id="UP000093894"/>
    </source>
</evidence>
<gene>
    <name evidence="4" type="ORF">A5628_06825</name>
</gene>
<dbReference type="InterPro" id="IPR036291">
    <property type="entry name" value="NAD(P)-bd_dom_sf"/>
</dbReference>
<dbReference type="Gene3D" id="3.40.50.720">
    <property type="entry name" value="NAD(P)-binding Rossmann-like Domain"/>
    <property type="match status" value="1"/>
</dbReference>
<comment type="subcellular location">
    <subcellularLocation>
        <location evidence="1">Endoplasmic reticulum</location>
    </subcellularLocation>
</comment>
<comment type="caution">
    <text evidence="4">The sequence shown here is derived from an EMBL/GenBank/DDBJ whole genome shotgun (WGS) entry which is preliminary data.</text>
</comment>
<comment type="similarity">
    <text evidence="2">Belongs to the short-chain dehydrogenases/reductases (SDR) family.</text>
</comment>
<reference evidence="4 5" key="1">
    <citation type="submission" date="2016-06" db="EMBL/GenBank/DDBJ databases">
        <authorList>
            <person name="Sutton G."/>
            <person name="Brinkac L."/>
            <person name="Sanka R."/>
            <person name="Adams M."/>
            <person name="Lau E."/>
            <person name="Garcia-Basteiro A."/>
            <person name="Lopez-Varela E."/>
            <person name="Palencia S."/>
        </authorList>
    </citation>
    <scope>NUCLEOTIDE SEQUENCE [LARGE SCALE GENOMIC DNA]</scope>
    <source>
        <strain evidence="4 5">1164983.0</strain>
    </source>
</reference>
<sequence length="272" mass="29115">MPKEARMTEFGKRYGPTAVITGAAGGIGAGFARVLASRGFDLVLTDINADGLQRTADDLSAQHSHAVRTVVLDMTDPTAPQSLADFSSECDVGLVIVNHLFPGGSWQVLDTEVAQLNAQLDANVRAYVGLARIFGDRMRQRGRGGLVLMSSLTAVVGSPYVTTYGASKAFILAFGSGLGYELRSSNVDVLTLVPSSVNTETYRRSARKPSRLFPPMEVDDFVEQGLAKLGKRWVAVPGARNAVTAGMLTRILPRQAATSVMGRNMESMLRAH</sequence>
<dbReference type="InterPro" id="IPR002347">
    <property type="entry name" value="SDR_fam"/>
</dbReference>
<accession>A0A853M140</accession>
<dbReference type="InterPro" id="IPR051019">
    <property type="entry name" value="VLCFA-Steroid_DH"/>
</dbReference>
<dbReference type="InterPro" id="IPR020904">
    <property type="entry name" value="Sc_DH/Rdtase_CS"/>
</dbReference>
<dbReference type="PANTHER" id="PTHR43899">
    <property type="entry name" value="RH59310P"/>
    <property type="match status" value="1"/>
</dbReference>